<sequence length="166" mass="18700">MNQFFSSLEKTGIRQLGLSITYTDGEVSVSVLPKSHADDKGLKSLRPLSLRASVEEMDSKFFEAVQRPLERTKTMFDSVEAYEASLKASEGKTAKVKKQKESVGKKTTALQNLIKEKDFNPMKDHERAIKAAKEILALDPDNKEAKKVLEEMSQYESPNLFQDADR</sequence>
<evidence type="ECO:0000259" key="1">
    <source>
        <dbReference type="Pfam" id="PF19556"/>
    </source>
</evidence>
<accession>A0A1M7BHS1</accession>
<organism evidence="3 4">
    <name type="scientific">Flagellimonas taeanensis</name>
    <dbReference type="NCBI Taxonomy" id="1005926"/>
    <lineage>
        <taxon>Bacteria</taxon>
        <taxon>Pseudomonadati</taxon>
        <taxon>Bacteroidota</taxon>
        <taxon>Flavobacteriia</taxon>
        <taxon>Flavobacteriales</taxon>
        <taxon>Flavobacteriaceae</taxon>
        <taxon>Flagellimonas</taxon>
    </lineage>
</organism>
<dbReference type="Proteomes" id="UP000198940">
    <property type="component" value="Unassembled WGS sequence"/>
</dbReference>
<dbReference type="InterPro" id="IPR022273">
    <property type="entry name" value="PRTRC_protein-E"/>
</dbReference>
<evidence type="ECO:0000313" key="2">
    <source>
        <dbReference type="EMBL" id="SFC41188.1"/>
    </source>
</evidence>
<gene>
    <name evidence="2" type="ORF">SAMN04487891_110172</name>
    <name evidence="3" type="ORF">SAMN05216293_3734</name>
</gene>
<dbReference type="NCBIfam" id="TIGR03741">
    <property type="entry name" value="PRTRC_E"/>
    <property type="match status" value="1"/>
</dbReference>
<protein>
    <submittedName>
        <fullName evidence="3">PRTRC system protein E</fullName>
    </submittedName>
</protein>
<feature type="domain" description="ParB-related ThiF-related cassette protein E" evidence="1">
    <location>
        <begin position="2"/>
        <end position="163"/>
    </location>
</feature>
<dbReference type="EMBL" id="FOKU01000010">
    <property type="protein sequence ID" value="SFC41188.1"/>
    <property type="molecule type" value="Genomic_DNA"/>
</dbReference>
<dbReference type="Proteomes" id="UP000184031">
    <property type="component" value="Unassembled WGS sequence"/>
</dbReference>
<proteinExistence type="predicted"/>
<keyword evidence="5" id="KW-1185">Reference proteome</keyword>
<dbReference type="AlphaFoldDB" id="A0A1M7BHS1"/>
<dbReference type="OrthoDB" id="1437762at2"/>
<comment type="caution">
    <text evidence="3">The sequence shown here is derived from an EMBL/GenBank/DDBJ whole genome shotgun (WGS) entry which is preliminary data.</text>
</comment>
<dbReference type="EMBL" id="FRAT01000011">
    <property type="protein sequence ID" value="SHL54542.1"/>
    <property type="molecule type" value="Genomic_DNA"/>
</dbReference>
<evidence type="ECO:0000313" key="3">
    <source>
        <dbReference type="EMBL" id="SHL54542.1"/>
    </source>
</evidence>
<dbReference type="RefSeq" id="WP_072882388.1">
    <property type="nucleotide sequence ID" value="NZ_FOKU01000010.1"/>
</dbReference>
<dbReference type="STRING" id="1055723.SAMN05216293_3734"/>
<dbReference type="Pfam" id="PF19556">
    <property type="entry name" value="PRTRC_E"/>
    <property type="match status" value="1"/>
</dbReference>
<evidence type="ECO:0000313" key="5">
    <source>
        <dbReference type="Proteomes" id="UP000198940"/>
    </source>
</evidence>
<evidence type="ECO:0000313" key="4">
    <source>
        <dbReference type="Proteomes" id="UP000184031"/>
    </source>
</evidence>
<reference evidence="3 4" key="1">
    <citation type="submission" date="2016-11" db="EMBL/GenBank/DDBJ databases">
        <authorList>
            <person name="Varghese N."/>
            <person name="Submissions S."/>
        </authorList>
    </citation>
    <scope>NUCLEOTIDE SEQUENCE [LARGE SCALE GENOMIC DNA]</scope>
    <source>
        <strain evidence="3 4">CGMCC 1.12174</strain>
        <strain evidence="2 5">DSM 26351</strain>
    </source>
</reference>
<name>A0A1M7BHS1_9FLAO</name>